<dbReference type="PANTHER" id="PTHR34773:SF1">
    <property type="entry name" value="FLAGELLAR SECRETION CHAPERONE FLIS"/>
    <property type="match status" value="1"/>
</dbReference>
<dbReference type="CDD" id="cd16098">
    <property type="entry name" value="FliS"/>
    <property type="match status" value="1"/>
</dbReference>
<keyword evidence="4 6" id="KW-1005">Bacterial flagellum biogenesis</keyword>
<dbReference type="GO" id="GO:0044780">
    <property type="term" value="P:bacterial-type flagellum assembly"/>
    <property type="evidence" value="ECO:0007669"/>
    <property type="project" value="InterPro"/>
</dbReference>
<dbReference type="EMBL" id="FPLJ01000039">
    <property type="protein sequence ID" value="SGY88635.1"/>
    <property type="molecule type" value="Genomic_DNA"/>
</dbReference>
<name>A0A090IGI4_9GAMM</name>
<keyword evidence="8" id="KW-0966">Cell projection</keyword>
<dbReference type="Pfam" id="PF02561">
    <property type="entry name" value="FliS"/>
    <property type="match status" value="1"/>
</dbReference>
<evidence type="ECO:0000256" key="2">
    <source>
        <dbReference type="ARBA" id="ARBA00008787"/>
    </source>
</evidence>
<evidence type="ECO:0000256" key="6">
    <source>
        <dbReference type="PIRNR" id="PIRNR039090"/>
    </source>
</evidence>
<dbReference type="RefSeq" id="WP_045111455.1">
    <property type="nucleotide sequence ID" value="NZ_CAWQZC010000118.1"/>
</dbReference>
<dbReference type="Proteomes" id="UP000182660">
    <property type="component" value="Unassembled WGS sequence"/>
</dbReference>
<dbReference type="HOGENOM" id="CLU_080373_1_2_6"/>
<dbReference type="Proteomes" id="UP000183794">
    <property type="component" value="Unassembled WGS sequence"/>
</dbReference>
<evidence type="ECO:0000313" key="9">
    <source>
        <dbReference type="Proteomes" id="UP000182660"/>
    </source>
</evidence>
<evidence type="ECO:0000256" key="3">
    <source>
        <dbReference type="ARBA" id="ARBA00022490"/>
    </source>
</evidence>
<protein>
    <recommendedName>
        <fullName evidence="6">Flagellar secretion chaperone FliS</fullName>
    </recommendedName>
</protein>
<dbReference type="EMBL" id="FPLD01000051">
    <property type="protein sequence ID" value="SGY95742.1"/>
    <property type="molecule type" value="Genomic_DNA"/>
</dbReference>
<evidence type="ECO:0000256" key="4">
    <source>
        <dbReference type="ARBA" id="ARBA00022795"/>
    </source>
</evidence>
<keyword evidence="8" id="KW-0969">Cilium</keyword>
<dbReference type="STRING" id="80854.MVIS_3445"/>
<dbReference type="AlphaFoldDB" id="A0A090IGI4"/>
<reference evidence="7 9" key="2">
    <citation type="submission" date="2016-11" db="EMBL/GenBank/DDBJ databases">
        <authorList>
            <person name="Klemetsen T."/>
        </authorList>
    </citation>
    <scope>NUCLEOTIDE SEQUENCE [LARGE SCALE GENOMIC DNA]</scope>
    <source>
        <strain evidence="7">MT 2528</strain>
    </source>
</reference>
<dbReference type="SUPFAM" id="SSF101116">
    <property type="entry name" value="Flagellar export chaperone FliS"/>
    <property type="match status" value="1"/>
</dbReference>
<dbReference type="KEGG" id="mvs:MVIS_3445"/>
<dbReference type="InterPro" id="IPR003713">
    <property type="entry name" value="FliS"/>
</dbReference>
<reference evidence="8 10" key="1">
    <citation type="submission" date="2016-11" db="EMBL/GenBank/DDBJ databases">
        <authorList>
            <person name="Jaros S."/>
            <person name="Januszkiewicz K."/>
            <person name="Wedrychowicz H."/>
        </authorList>
    </citation>
    <scope>NUCLEOTIDE SEQUENCE [LARGE SCALE GENOMIC DNA]</scope>
    <source>
        <strain evidence="8">NVI 5450</strain>
    </source>
</reference>
<dbReference type="PANTHER" id="PTHR34773">
    <property type="entry name" value="FLAGELLAR SECRETION CHAPERONE FLIS"/>
    <property type="match status" value="1"/>
</dbReference>
<dbReference type="Gene3D" id="1.20.120.340">
    <property type="entry name" value="Flagellar protein FliS"/>
    <property type="match status" value="1"/>
</dbReference>
<evidence type="ECO:0000313" key="10">
    <source>
        <dbReference type="Proteomes" id="UP000183794"/>
    </source>
</evidence>
<comment type="similarity">
    <text evidence="2 6">Belongs to the FliS family.</text>
</comment>
<evidence type="ECO:0000313" key="7">
    <source>
        <dbReference type="EMBL" id="SGY88635.1"/>
    </source>
</evidence>
<gene>
    <name evidence="7" type="ORF">MT2528_1560</name>
    <name evidence="8" type="ORF">NVI5450_1759</name>
</gene>
<dbReference type="GO" id="GO:0071973">
    <property type="term" value="P:bacterial-type flagellum-dependent cell motility"/>
    <property type="evidence" value="ECO:0007669"/>
    <property type="project" value="TreeGrafter"/>
</dbReference>
<comment type="subcellular location">
    <subcellularLocation>
        <location evidence="1 6">Cytoplasm</location>
        <location evidence="1 6">Cytosol</location>
    </subcellularLocation>
</comment>
<organism evidence="8 10">
    <name type="scientific">Moritella viscosa</name>
    <dbReference type="NCBI Taxonomy" id="80854"/>
    <lineage>
        <taxon>Bacteria</taxon>
        <taxon>Pseudomonadati</taxon>
        <taxon>Pseudomonadota</taxon>
        <taxon>Gammaproteobacteria</taxon>
        <taxon>Alteromonadales</taxon>
        <taxon>Moritellaceae</taxon>
        <taxon>Moritella</taxon>
    </lineage>
</organism>
<keyword evidence="9" id="KW-1185">Reference proteome</keyword>
<evidence type="ECO:0000313" key="8">
    <source>
        <dbReference type="EMBL" id="SGY95742.1"/>
    </source>
</evidence>
<dbReference type="GeneID" id="61295443"/>
<dbReference type="OrthoDB" id="9792010at2"/>
<dbReference type="NCBIfam" id="TIGR00208">
    <property type="entry name" value="fliS"/>
    <property type="match status" value="1"/>
</dbReference>
<dbReference type="InterPro" id="IPR036584">
    <property type="entry name" value="FliS_sf"/>
</dbReference>
<evidence type="ECO:0000256" key="1">
    <source>
        <dbReference type="ARBA" id="ARBA00004514"/>
    </source>
</evidence>
<dbReference type="GO" id="GO:0005829">
    <property type="term" value="C:cytosol"/>
    <property type="evidence" value="ECO:0007669"/>
    <property type="project" value="UniProtKB-SubCell"/>
</dbReference>
<keyword evidence="8" id="KW-0282">Flagellum</keyword>
<dbReference type="PATRIC" id="fig|80854.5.peg.3643"/>
<evidence type="ECO:0000256" key="5">
    <source>
        <dbReference type="ARBA" id="ARBA00023186"/>
    </source>
</evidence>
<keyword evidence="5" id="KW-0143">Chaperone</keyword>
<sequence>MRANIRRYQQVSRESGISTADNHQVIFMLLQGLLDSVAVTKGCILRKDIEGKAKAINKSINITSGLIDGINHKIHPEIGENFDALYRYIQVRLNDASLERSVEPLDEITALVTPIKDAWLNIPQAEKEKAESIRKQASGA</sequence>
<proteinExistence type="inferred from homology"/>
<keyword evidence="3 6" id="KW-0963">Cytoplasm</keyword>
<dbReference type="PIRSF" id="PIRSF039090">
    <property type="entry name" value="Flis"/>
    <property type="match status" value="1"/>
</dbReference>
<accession>A0A090IGI4</accession>